<name>A0AAW7YMP0_9STAP</name>
<dbReference type="RefSeq" id="WP_017637240.1">
    <property type="nucleotide sequence ID" value="NZ_JAUOQO010000001.1"/>
</dbReference>
<evidence type="ECO:0000313" key="1">
    <source>
        <dbReference type="EMBL" id="MDO6572810.1"/>
    </source>
</evidence>
<comment type="caution">
    <text evidence="1">The sequence shown here is derived from an EMBL/GenBank/DDBJ whole genome shotgun (WGS) entry which is preliminary data.</text>
</comment>
<sequence length="70" mass="8451">MIIEVSKELKSFLYQKYEIEIGEIASKQIIDHLYPMIKDEIHEDIKSEIQEQTINHVIEKLEEEKMVQYQ</sequence>
<organism evidence="1 2">
    <name type="scientific">Staphylococcus pasteuri_A</name>
    <dbReference type="NCBI Taxonomy" id="3062664"/>
    <lineage>
        <taxon>Bacteria</taxon>
        <taxon>Bacillati</taxon>
        <taxon>Bacillota</taxon>
        <taxon>Bacilli</taxon>
        <taxon>Bacillales</taxon>
        <taxon>Staphylococcaceae</taxon>
        <taxon>Staphylococcus</taxon>
    </lineage>
</organism>
<accession>A0AAW7YMP0</accession>
<protein>
    <recommendedName>
        <fullName evidence="3">DUF2164 family protein</fullName>
    </recommendedName>
</protein>
<dbReference type="Proteomes" id="UP001170310">
    <property type="component" value="Unassembled WGS sequence"/>
</dbReference>
<keyword evidence="2" id="KW-1185">Reference proteome</keyword>
<evidence type="ECO:0008006" key="3">
    <source>
        <dbReference type="Google" id="ProtNLM"/>
    </source>
</evidence>
<reference evidence="1" key="1">
    <citation type="submission" date="2023-07" db="EMBL/GenBank/DDBJ databases">
        <title>Genome content predicts the carbon catabolic preferences of heterotrophic bacteria.</title>
        <authorList>
            <person name="Gralka M."/>
        </authorList>
    </citation>
    <scope>NUCLEOTIDE SEQUENCE</scope>
    <source>
        <strain evidence="1">E2R20</strain>
    </source>
</reference>
<proteinExistence type="predicted"/>
<dbReference type="EMBL" id="JAUOQO010000001">
    <property type="protein sequence ID" value="MDO6572810.1"/>
    <property type="molecule type" value="Genomic_DNA"/>
</dbReference>
<gene>
    <name evidence="1" type="ORF">Q4528_01410</name>
</gene>
<evidence type="ECO:0000313" key="2">
    <source>
        <dbReference type="Proteomes" id="UP001170310"/>
    </source>
</evidence>
<dbReference type="AlphaFoldDB" id="A0AAW7YMP0"/>